<organism evidence="1">
    <name type="scientific">marine sediment metagenome</name>
    <dbReference type="NCBI Taxonomy" id="412755"/>
    <lineage>
        <taxon>unclassified sequences</taxon>
        <taxon>metagenomes</taxon>
        <taxon>ecological metagenomes</taxon>
    </lineage>
</organism>
<evidence type="ECO:0000313" key="1">
    <source>
        <dbReference type="EMBL" id="KKO02706.1"/>
    </source>
</evidence>
<protein>
    <submittedName>
        <fullName evidence="1">Uncharacterized protein</fullName>
    </submittedName>
</protein>
<proteinExistence type="predicted"/>
<sequence>MILGLVGMVVGVAVQGATTDDVSATVTAQLVSVSVSDGIVEYGILALNTTEDTVTLVDTQTATNDGNVAADLSIRSSDAVGGTTWELAVSAGSDAFIHEFSIDAGVSWAAFNVDNVTYSTLVNNVAASGNQTFDLKIGTPTASTDNVEKTITVTVQATI</sequence>
<dbReference type="EMBL" id="LAZR01000029">
    <property type="protein sequence ID" value="KKO02706.1"/>
    <property type="molecule type" value="Genomic_DNA"/>
</dbReference>
<gene>
    <name evidence="1" type="ORF">LCGC14_0101550</name>
</gene>
<dbReference type="AlphaFoldDB" id="A0A0F9VC02"/>
<reference evidence="1" key="1">
    <citation type="journal article" date="2015" name="Nature">
        <title>Complex archaea that bridge the gap between prokaryotes and eukaryotes.</title>
        <authorList>
            <person name="Spang A."/>
            <person name="Saw J.H."/>
            <person name="Jorgensen S.L."/>
            <person name="Zaremba-Niedzwiedzka K."/>
            <person name="Martijn J."/>
            <person name="Lind A.E."/>
            <person name="van Eijk R."/>
            <person name="Schleper C."/>
            <person name="Guy L."/>
            <person name="Ettema T.J."/>
        </authorList>
    </citation>
    <scope>NUCLEOTIDE SEQUENCE</scope>
</reference>
<accession>A0A0F9VC02</accession>
<name>A0A0F9VC02_9ZZZZ</name>
<comment type="caution">
    <text evidence="1">The sequence shown here is derived from an EMBL/GenBank/DDBJ whole genome shotgun (WGS) entry which is preliminary data.</text>
</comment>